<reference evidence="6" key="2">
    <citation type="submission" date="2015-06" db="UniProtKB">
        <authorList>
            <consortium name="EnsemblMetazoa"/>
        </authorList>
    </citation>
    <scope>IDENTIFICATION</scope>
</reference>
<dbReference type="SMART" id="SM00737">
    <property type="entry name" value="ML"/>
    <property type="match status" value="1"/>
</dbReference>
<dbReference type="Gene3D" id="2.60.40.770">
    <property type="match status" value="1"/>
</dbReference>
<dbReference type="EMBL" id="CAEY01000212">
    <property type="status" value="NOT_ANNOTATED_CDS"/>
    <property type="molecule type" value="Genomic_DNA"/>
</dbReference>
<dbReference type="KEGG" id="tut:107365119"/>
<dbReference type="InterPro" id="IPR003172">
    <property type="entry name" value="ML_dom"/>
</dbReference>
<evidence type="ECO:0000256" key="4">
    <source>
        <dbReference type="SAM" id="SignalP"/>
    </source>
</evidence>
<evidence type="ECO:0000313" key="7">
    <source>
        <dbReference type="Proteomes" id="UP000015104"/>
    </source>
</evidence>
<dbReference type="InterPro" id="IPR014756">
    <property type="entry name" value="Ig_E-set"/>
</dbReference>
<keyword evidence="4" id="KW-0732">Signal</keyword>
<feature type="chain" id="PRO_5004591734" description="MD-2-related lipid-recognition domain-containing protein" evidence="4">
    <location>
        <begin position="18"/>
        <end position="147"/>
    </location>
</feature>
<dbReference type="Proteomes" id="UP000015104">
    <property type="component" value="Unassembled WGS sequence"/>
</dbReference>
<reference evidence="7" key="1">
    <citation type="submission" date="2011-08" db="EMBL/GenBank/DDBJ databases">
        <authorList>
            <person name="Rombauts S."/>
        </authorList>
    </citation>
    <scope>NUCLEOTIDE SEQUENCE</scope>
    <source>
        <strain evidence="7">London</strain>
    </source>
</reference>
<organism evidence="6 7">
    <name type="scientific">Tetranychus urticae</name>
    <name type="common">Two-spotted spider mite</name>
    <dbReference type="NCBI Taxonomy" id="32264"/>
    <lineage>
        <taxon>Eukaryota</taxon>
        <taxon>Metazoa</taxon>
        <taxon>Ecdysozoa</taxon>
        <taxon>Arthropoda</taxon>
        <taxon>Chelicerata</taxon>
        <taxon>Arachnida</taxon>
        <taxon>Acari</taxon>
        <taxon>Acariformes</taxon>
        <taxon>Trombidiformes</taxon>
        <taxon>Prostigmata</taxon>
        <taxon>Eleutherengona</taxon>
        <taxon>Raphignathae</taxon>
        <taxon>Tetranychoidea</taxon>
        <taxon>Tetranychidae</taxon>
        <taxon>Tetranychus</taxon>
    </lineage>
</organism>
<dbReference type="AlphaFoldDB" id="T1KLR4"/>
<accession>T1KLR4</accession>
<keyword evidence="7" id="KW-1185">Reference proteome</keyword>
<comment type="similarity">
    <text evidence="2">Belongs to the NPC2 family.</text>
</comment>
<dbReference type="GO" id="GO:0005576">
    <property type="term" value="C:extracellular region"/>
    <property type="evidence" value="ECO:0007669"/>
    <property type="project" value="UniProtKB-SubCell"/>
</dbReference>
<dbReference type="SUPFAM" id="SSF81296">
    <property type="entry name" value="E set domains"/>
    <property type="match status" value="1"/>
</dbReference>
<gene>
    <name evidence="6" type="primary">107365119</name>
</gene>
<evidence type="ECO:0000256" key="1">
    <source>
        <dbReference type="ARBA" id="ARBA00004613"/>
    </source>
</evidence>
<dbReference type="Pfam" id="PF02221">
    <property type="entry name" value="E1_DerP2_DerF2"/>
    <property type="match status" value="1"/>
</dbReference>
<dbReference type="FunFam" id="2.60.40.770:FF:000001">
    <property type="entry name" value="NPC intracellular cholesterol transporter 2"/>
    <property type="match status" value="1"/>
</dbReference>
<evidence type="ECO:0000256" key="2">
    <source>
        <dbReference type="ARBA" id="ARBA00006370"/>
    </source>
</evidence>
<evidence type="ECO:0000259" key="5">
    <source>
        <dbReference type="SMART" id="SM00737"/>
    </source>
</evidence>
<feature type="domain" description="MD-2-related lipid-recognition" evidence="5">
    <location>
        <begin position="22"/>
        <end position="144"/>
    </location>
</feature>
<keyword evidence="3" id="KW-0964">Secreted</keyword>
<sequence>MLFSVFLFSSTVNSVFGQSIKYETCGNKTNDPLSVIITGCEDLKICTINRSEPIHSSLNYISPIDAPELRLNIWAKFFSLWIPIKSEPLRVCGQYGVECPIVKGKEYLYNMTANAPWLQQVQTKIRLMLSSPENKPIVCAIIEIHIV</sequence>
<dbReference type="EnsemblMetazoa" id="tetur14g03370.1">
    <property type="protein sequence ID" value="tetur14g03370.1"/>
    <property type="gene ID" value="tetur14g03370"/>
</dbReference>
<feature type="signal peptide" evidence="4">
    <location>
        <begin position="1"/>
        <end position="17"/>
    </location>
</feature>
<dbReference type="HOGENOM" id="CLU_1770441_0_0_1"/>
<proteinExistence type="inferred from homology"/>
<name>T1KLR4_TETUR</name>
<comment type="subcellular location">
    <subcellularLocation>
        <location evidence="1">Secreted</location>
    </subcellularLocation>
</comment>
<protein>
    <recommendedName>
        <fullName evidence="5">MD-2-related lipid-recognition domain-containing protein</fullName>
    </recommendedName>
</protein>
<evidence type="ECO:0000313" key="6">
    <source>
        <dbReference type="EnsemblMetazoa" id="tetur14g03370.1"/>
    </source>
</evidence>
<evidence type="ECO:0000256" key="3">
    <source>
        <dbReference type="ARBA" id="ARBA00022525"/>
    </source>
</evidence>